<reference evidence="2" key="1">
    <citation type="journal article" date="2014" name="Int. J. Syst. Evol. Microbiol.">
        <title>Complete genome sequence of Corynebacterium casei LMG S-19264T (=DSM 44701T), isolated from a smear-ripened cheese.</title>
        <authorList>
            <consortium name="US DOE Joint Genome Institute (JGI-PGF)"/>
            <person name="Walter F."/>
            <person name="Albersmeier A."/>
            <person name="Kalinowski J."/>
            <person name="Ruckert C."/>
        </authorList>
    </citation>
    <scope>NUCLEOTIDE SEQUENCE</scope>
    <source>
        <strain evidence="2">CGMCC 4.3508</strain>
    </source>
</reference>
<evidence type="ECO:0000313" key="3">
    <source>
        <dbReference type="Proteomes" id="UP000638263"/>
    </source>
</evidence>
<dbReference type="Proteomes" id="UP000638263">
    <property type="component" value="Unassembled WGS sequence"/>
</dbReference>
<proteinExistence type="predicted"/>
<evidence type="ECO:0000313" key="2">
    <source>
        <dbReference type="EMBL" id="GGL31879.1"/>
    </source>
</evidence>
<gene>
    <name evidence="2" type="ORF">GCM10011588_53260</name>
</gene>
<evidence type="ECO:0000256" key="1">
    <source>
        <dbReference type="SAM" id="MobiDB-lite"/>
    </source>
</evidence>
<keyword evidence="3" id="KW-1185">Reference proteome</keyword>
<organism evidence="2 3">
    <name type="scientific">Nocardia jinanensis</name>
    <dbReference type="NCBI Taxonomy" id="382504"/>
    <lineage>
        <taxon>Bacteria</taxon>
        <taxon>Bacillati</taxon>
        <taxon>Actinomycetota</taxon>
        <taxon>Actinomycetes</taxon>
        <taxon>Mycobacteriales</taxon>
        <taxon>Nocardiaceae</taxon>
        <taxon>Nocardia</taxon>
    </lineage>
</organism>
<comment type="caution">
    <text evidence="2">The sequence shown here is derived from an EMBL/GenBank/DDBJ whole genome shotgun (WGS) entry which is preliminary data.</text>
</comment>
<accession>A0A917RUH1</accession>
<dbReference type="AlphaFoldDB" id="A0A917RUH1"/>
<name>A0A917RUH1_9NOCA</name>
<sequence length="100" mass="10569">MDAEHRKPGNSPADARAPVPPHTQVTPADLRRLLATESPQATLVLAAGRIRVEADSEAAAQALPVVTRTALAERVGAEPDDRALIMQAAELNTEIRMLGA</sequence>
<feature type="region of interest" description="Disordered" evidence="1">
    <location>
        <begin position="1"/>
        <end position="24"/>
    </location>
</feature>
<dbReference type="EMBL" id="BMMH01000013">
    <property type="protein sequence ID" value="GGL31879.1"/>
    <property type="molecule type" value="Genomic_DNA"/>
</dbReference>
<reference evidence="2" key="2">
    <citation type="submission" date="2020-09" db="EMBL/GenBank/DDBJ databases">
        <authorList>
            <person name="Sun Q."/>
            <person name="Zhou Y."/>
        </authorList>
    </citation>
    <scope>NUCLEOTIDE SEQUENCE</scope>
    <source>
        <strain evidence="2">CGMCC 4.3508</strain>
    </source>
</reference>
<protein>
    <submittedName>
        <fullName evidence="2">Uncharacterized protein</fullName>
    </submittedName>
</protein>
<dbReference type="RefSeq" id="WP_058856370.1">
    <property type="nucleotide sequence ID" value="NZ_BMMH01000013.1"/>
</dbReference>